<evidence type="ECO:0000256" key="6">
    <source>
        <dbReference type="ARBA" id="ARBA00022989"/>
    </source>
</evidence>
<proteinExistence type="predicted"/>
<dbReference type="PANTHER" id="PTHR33908:SF11">
    <property type="entry name" value="MEMBRANE PROTEIN"/>
    <property type="match status" value="1"/>
</dbReference>
<dbReference type="Proteomes" id="UP000245812">
    <property type="component" value="Unassembled WGS sequence"/>
</dbReference>
<evidence type="ECO:0000256" key="3">
    <source>
        <dbReference type="ARBA" id="ARBA00022676"/>
    </source>
</evidence>
<evidence type="ECO:0000256" key="5">
    <source>
        <dbReference type="ARBA" id="ARBA00022692"/>
    </source>
</evidence>
<sequence length="451" mass="50035">MRRLTGGVQGWLQAGGLLLVLLVGMSLRLGTAERTQVDHPIRNDAKEYVAYAWNWKYQGVYSADFSAILGAAKAPPAPDAVRPPGYPLFLRAFVPLYLDGAFVQRVVRAQAWVAGLTLLCATLLAMELLGGWTGLALGLLVALSPHLSVYVPYLLSETLFGTALMLAMAAAVLALKARRRGWRLAMAATAGALFGAACLIRPTLNQWVPVLLVLLLVPAVRRFWREIAALALGFALAMSPWWIRNETTLHHATDAEKMLTTLQQGSYPDLMYEGRPETFGTAYSFDPAAAKAASSWSGLFADLRAKFARQPWTMVRWYLFGKITYFFGWASPEGWVDIFTYPVFRSPWLTDAAYLPIASAMHGIHAPLMIFGVLGTLIAFLPRTRRLFGDYRADAFRFLALLHLFVIGVHVAGLPIGRYSVPFRPLSFLLALFLLAWLFRAYREHRRGTPA</sequence>
<dbReference type="OrthoDB" id="5724033at2"/>
<feature type="transmembrane region" description="Helical" evidence="8">
    <location>
        <begin position="223"/>
        <end position="243"/>
    </location>
</feature>
<evidence type="ECO:0000256" key="4">
    <source>
        <dbReference type="ARBA" id="ARBA00022679"/>
    </source>
</evidence>
<feature type="transmembrane region" description="Helical" evidence="8">
    <location>
        <begin position="111"/>
        <end position="144"/>
    </location>
</feature>
<keyword evidence="10" id="KW-1185">Reference proteome</keyword>
<name>A0A316I785_9GAMM</name>
<feature type="transmembrane region" description="Helical" evidence="8">
    <location>
        <begin position="364"/>
        <end position="383"/>
    </location>
</feature>
<dbReference type="InterPro" id="IPR050297">
    <property type="entry name" value="LipidA_mod_glycosyltrf_83"/>
</dbReference>
<feature type="transmembrane region" description="Helical" evidence="8">
    <location>
        <begin position="150"/>
        <end position="175"/>
    </location>
</feature>
<evidence type="ECO:0000256" key="2">
    <source>
        <dbReference type="ARBA" id="ARBA00022475"/>
    </source>
</evidence>
<feature type="transmembrane region" description="Helical" evidence="8">
    <location>
        <begin position="323"/>
        <end position="344"/>
    </location>
</feature>
<feature type="transmembrane region" description="Helical" evidence="8">
    <location>
        <begin position="395"/>
        <end position="417"/>
    </location>
</feature>
<comment type="caution">
    <text evidence="9">The sequence shown here is derived from an EMBL/GenBank/DDBJ whole genome shotgun (WGS) entry which is preliminary data.</text>
</comment>
<dbReference type="GO" id="GO:0005886">
    <property type="term" value="C:plasma membrane"/>
    <property type="evidence" value="ECO:0007669"/>
    <property type="project" value="UniProtKB-SubCell"/>
</dbReference>
<evidence type="ECO:0000256" key="7">
    <source>
        <dbReference type="ARBA" id="ARBA00023136"/>
    </source>
</evidence>
<evidence type="ECO:0000256" key="8">
    <source>
        <dbReference type="SAM" id="Phobius"/>
    </source>
</evidence>
<dbReference type="AlphaFoldDB" id="A0A316I785"/>
<accession>A0A316I785</accession>
<reference evidence="9 10" key="1">
    <citation type="submission" date="2018-05" db="EMBL/GenBank/DDBJ databases">
        <title>Genomic Encyclopedia of Type Strains, Phase IV (KMG-IV): sequencing the most valuable type-strain genomes for metagenomic binning, comparative biology and taxonomic classification.</title>
        <authorList>
            <person name="Goeker M."/>
        </authorList>
    </citation>
    <scope>NUCLEOTIDE SEQUENCE [LARGE SCALE GENOMIC DNA]</scope>
    <source>
        <strain evidence="9 10">DSM 14263</strain>
    </source>
</reference>
<keyword evidence="5 8" id="KW-0812">Transmembrane</keyword>
<feature type="transmembrane region" description="Helical" evidence="8">
    <location>
        <begin position="12"/>
        <end position="30"/>
    </location>
</feature>
<dbReference type="PANTHER" id="PTHR33908">
    <property type="entry name" value="MANNOSYLTRANSFERASE YKCB-RELATED"/>
    <property type="match status" value="1"/>
</dbReference>
<protein>
    <submittedName>
        <fullName evidence="9">Dolichyl-phosphate-mannose-protein mannosyltransferase</fullName>
    </submittedName>
</protein>
<keyword evidence="6 8" id="KW-1133">Transmembrane helix</keyword>
<dbReference type="GO" id="GO:0009103">
    <property type="term" value="P:lipopolysaccharide biosynthetic process"/>
    <property type="evidence" value="ECO:0007669"/>
    <property type="project" value="UniProtKB-ARBA"/>
</dbReference>
<dbReference type="GO" id="GO:0016763">
    <property type="term" value="F:pentosyltransferase activity"/>
    <property type="evidence" value="ECO:0007669"/>
    <property type="project" value="TreeGrafter"/>
</dbReference>
<dbReference type="EMBL" id="QGHC01000005">
    <property type="protein sequence ID" value="PWK88615.1"/>
    <property type="molecule type" value="Genomic_DNA"/>
</dbReference>
<comment type="subcellular location">
    <subcellularLocation>
        <location evidence="1">Cell membrane</location>
        <topology evidence="1">Multi-pass membrane protein</topology>
    </subcellularLocation>
</comment>
<keyword evidence="7 8" id="KW-0472">Membrane</keyword>
<dbReference type="RefSeq" id="WP_139942975.1">
    <property type="nucleotide sequence ID" value="NZ_MSZV01000129.1"/>
</dbReference>
<keyword evidence="3 9" id="KW-0328">Glycosyltransferase</keyword>
<evidence type="ECO:0000256" key="1">
    <source>
        <dbReference type="ARBA" id="ARBA00004651"/>
    </source>
</evidence>
<keyword evidence="4 9" id="KW-0808">Transferase</keyword>
<organism evidence="9 10">
    <name type="scientific">Fulvimonas soli</name>
    <dbReference type="NCBI Taxonomy" id="155197"/>
    <lineage>
        <taxon>Bacteria</taxon>
        <taxon>Pseudomonadati</taxon>
        <taxon>Pseudomonadota</taxon>
        <taxon>Gammaproteobacteria</taxon>
        <taxon>Lysobacterales</taxon>
        <taxon>Rhodanobacteraceae</taxon>
        <taxon>Fulvimonas</taxon>
    </lineage>
</organism>
<feature type="transmembrane region" description="Helical" evidence="8">
    <location>
        <begin position="182"/>
        <end position="203"/>
    </location>
</feature>
<keyword evidence="2" id="KW-1003">Cell membrane</keyword>
<evidence type="ECO:0000313" key="9">
    <source>
        <dbReference type="EMBL" id="PWK88615.1"/>
    </source>
</evidence>
<feature type="transmembrane region" description="Helical" evidence="8">
    <location>
        <begin position="423"/>
        <end position="442"/>
    </location>
</feature>
<evidence type="ECO:0000313" key="10">
    <source>
        <dbReference type="Proteomes" id="UP000245812"/>
    </source>
</evidence>
<gene>
    <name evidence="9" type="ORF">C7456_105146</name>
</gene>